<sequence>MKSATIDAQLARPLERALDWALGLADSQGRLICPEHGVEHTGKSACVAILALELGRALGRQDYLDAAVAQGRRLVARLEREGDSPCFTFRPGRHDPFNCSNSVIDGGACSDALGSLVLELGDSLGADDRAAFARACVLHARTYLRYAAVDKGVPAQRAWALTGLARAIEVERRYPELLEGESQAPGDGVLVEAGRRAVEILAAIQHADGSYPYHPLEWGAGHPGASDVSSFYQSRVTGFLLFALPGLGLEPKAAQQREGLEAGLDFLAGLQGPDGVKCGLVEAKPWYWGATYEVASHPFDVFTLARGGALFGRDDWLRAARRAHRVWGDHLTGDGQPTSHRPGPGRGRSYQCPLFWAGHACWAARALPELSAASDTDEGQVQPSVRWFAEAQVARLEDACVVAWVRGARPRPNVHHGSPLGAGLLRVVERGSGRELLPRCRLGGHNLAEWSGLAGHLAPARGWRAGGEELRFSLWLARVEARAGRLGSALRTPLAVARRGILAFAHPRVSSAFDAEPEVDLIDHGLVVRSRLAHRDGEHVVGSALERTFRVDGQGLAVRDALASAGAARRVTFLHPGARTPIGGPVIGYRIGPSSSSPSPGGPAGGIG</sequence>
<dbReference type="AlphaFoldDB" id="A0A518BK75"/>
<dbReference type="InterPro" id="IPR008930">
    <property type="entry name" value="Terpenoid_cyclase/PrenylTrfase"/>
</dbReference>
<organism evidence="1 2">
    <name type="scientific">Engelhardtia mirabilis</name>
    <dbReference type="NCBI Taxonomy" id="2528011"/>
    <lineage>
        <taxon>Bacteria</taxon>
        <taxon>Pseudomonadati</taxon>
        <taxon>Planctomycetota</taxon>
        <taxon>Planctomycetia</taxon>
        <taxon>Planctomycetia incertae sedis</taxon>
        <taxon>Engelhardtia</taxon>
    </lineage>
</organism>
<protein>
    <submittedName>
        <fullName evidence="1">Uncharacterized protein</fullName>
    </submittedName>
</protein>
<reference evidence="1 2" key="1">
    <citation type="submission" date="2019-02" db="EMBL/GenBank/DDBJ databases">
        <title>Deep-cultivation of Planctomycetes and their phenomic and genomic characterization uncovers novel biology.</title>
        <authorList>
            <person name="Wiegand S."/>
            <person name="Jogler M."/>
            <person name="Boedeker C."/>
            <person name="Pinto D."/>
            <person name="Vollmers J."/>
            <person name="Rivas-Marin E."/>
            <person name="Kohn T."/>
            <person name="Peeters S.H."/>
            <person name="Heuer A."/>
            <person name="Rast P."/>
            <person name="Oberbeckmann S."/>
            <person name="Bunk B."/>
            <person name="Jeske O."/>
            <person name="Meyerdierks A."/>
            <person name="Storesund J.E."/>
            <person name="Kallscheuer N."/>
            <person name="Luecker S."/>
            <person name="Lage O.M."/>
            <person name="Pohl T."/>
            <person name="Merkel B.J."/>
            <person name="Hornburger P."/>
            <person name="Mueller R.-W."/>
            <person name="Bruemmer F."/>
            <person name="Labrenz M."/>
            <person name="Spormann A.M."/>
            <person name="Op den Camp H."/>
            <person name="Overmann J."/>
            <person name="Amann R."/>
            <person name="Jetten M.S.M."/>
            <person name="Mascher T."/>
            <person name="Medema M.H."/>
            <person name="Devos D.P."/>
            <person name="Kaster A.-K."/>
            <person name="Ovreas L."/>
            <person name="Rohde M."/>
            <person name="Galperin M.Y."/>
            <person name="Jogler C."/>
        </authorList>
    </citation>
    <scope>NUCLEOTIDE SEQUENCE [LARGE SCALE GENOMIC DNA]</scope>
    <source>
        <strain evidence="1 2">Pla133</strain>
    </source>
</reference>
<dbReference type="EMBL" id="CP036287">
    <property type="protein sequence ID" value="QDU67380.1"/>
    <property type="molecule type" value="Genomic_DNA"/>
</dbReference>
<evidence type="ECO:0000313" key="1">
    <source>
        <dbReference type="EMBL" id="QDU67380.1"/>
    </source>
</evidence>
<proteinExistence type="predicted"/>
<dbReference type="SUPFAM" id="SSF48239">
    <property type="entry name" value="Terpenoid cyclases/Protein prenyltransferases"/>
    <property type="match status" value="1"/>
</dbReference>
<evidence type="ECO:0000313" key="2">
    <source>
        <dbReference type="Proteomes" id="UP000316921"/>
    </source>
</evidence>
<dbReference type="KEGG" id="pbap:Pla133_24620"/>
<gene>
    <name evidence="1" type="ORF">Pla133_24620</name>
</gene>
<dbReference type="Proteomes" id="UP000316921">
    <property type="component" value="Chromosome"/>
</dbReference>
<accession>A0A518BK75</accession>
<name>A0A518BK75_9BACT</name>
<keyword evidence="2" id="KW-1185">Reference proteome</keyword>